<dbReference type="PANTHER" id="PTHR23515">
    <property type="entry name" value="HIGH-AFFINITY NITRATE TRANSPORTER 2.3"/>
    <property type="match status" value="1"/>
</dbReference>
<dbReference type="OrthoDB" id="9771451at2"/>
<dbReference type="InterPro" id="IPR011701">
    <property type="entry name" value="MFS"/>
</dbReference>
<accession>A0A1X0DRN5</accession>
<dbReference type="GO" id="GO:0015112">
    <property type="term" value="F:nitrate transmembrane transporter activity"/>
    <property type="evidence" value="ECO:0007669"/>
    <property type="project" value="InterPro"/>
</dbReference>
<keyword evidence="3" id="KW-0812">Transmembrane</keyword>
<keyword evidence="5" id="KW-0472">Membrane</keyword>
<dbReference type="InterPro" id="IPR036259">
    <property type="entry name" value="MFS_trans_sf"/>
</dbReference>
<evidence type="ECO:0000256" key="5">
    <source>
        <dbReference type="ARBA" id="ARBA00023136"/>
    </source>
</evidence>
<proteinExistence type="inferred from homology"/>
<sequence length="489" mass="51298">MARSRITDWNPEDLVAWDDGNGAIARRNMVWLVVNVHISFSVWYLWSVMVLFMPQSVYGFSTGDKLLVGATASLVGALVRIPYSMAANWFGGRNWTTFSSLVLLIPTIGAIVLLAHPGLPLWPYLACAALTGLGGGNYSASLAKVDGLYPQRLKGFALGLTGGLANLGSASIQAVGLVVLATAGHEAPYWVCAIYLVLLTIGGVGAALRMDNIVAHRTGISPDNLRSILSVPDTWGISFLYLCASGSFLGFAFAFGQVLQHNFVAGGESYGQASLHASEIAFVGPLLGSAARIVGGKFSDRFGGGRVTLSVFAAAIVAGGLLVGVSVHDDLTRDRGGPVTGFTMAGYIVGFIALFIFTGAGKGAVYKLIPSIFEVRSRTMGLGEADRHHWARVRSAALIGFAGAFGALGGVGINLALRQSYSSTGTETSAFWIFLVCYIAAALLAWARYVRQGPRAPIPRSRPQTAGEAVDTVSASGGRAARETAATDV</sequence>
<evidence type="ECO:0000313" key="6">
    <source>
        <dbReference type="EMBL" id="ORA74997.1"/>
    </source>
</evidence>
<comment type="caution">
    <text evidence="6">The sequence shown here is derived from an EMBL/GenBank/DDBJ whole genome shotgun (WGS) entry which is preliminary data.</text>
</comment>
<protein>
    <submittedName>
        <fullName evidence="6">MFS transporter</fullName>
    </submittedName>
</protein>
<keyword evidence="4" id="KW-1133">Transmembrane helix</keyword>
<organism evidence="6 7">
    <name type="scientific">Mycobacterium heidelbergense</name>
    <dbReference type="NCBI Taxonomy" id="53376"/>
    <lineage>
        <taxon>Bacteria</taxon>
        <taxon>Bacillati</taxon>
        <taxon>Actinomycetota</taxon>
        <taxon>Actinomycetes</taxon>
        <taxon>Mycobacteriales</taxon>
        <taxon>Mycobacteriaceae</taxon>
        <taxon>Mycobacterium</taxon>
        <taxon>Mycobacterium simiae complex</taxon>
    </lineage>
</organism>
<comment type="subcellular location">
    <subcellularLocation>
        <location evidence="1">Membrane</location>
        <topology evidence="1">Multi-pass membrane protein</topology>
    </subcellularLocation>
</comment>
<dbReference type="Pfam" id="PF07690">
    <property type="entry name" value="MFS_1"/>
    <property type="match status" value="1"/>
</dbReference>
<dbReference type="AlphaFoldDB" id="A0A1X0DRN5"/>
<reference evidence="6 7" key="1">
    <citation type="submission" date="2017-02" db="EMBL/GenBank/DDBJ databases">
        <title>The new phylogeny of genus Mycobacterium.</title>
        <authorList>
            <person name="Tortoli E."/>
            <person name="Trovato A."/>
            <person name="Cirillo D.M."/>
        </authorList>
    </citation>
    <scope>NUCLEOTIDE SEQUENCE [LARGE SCALE GENOMIC DNA]</scope>
    <source>
        <strain evidence="6 7">DSM 44471</strain>
    </source>
</reference>
<dbReference type="EMBL" id="MVHR01000007">
    <property type="protein sequence ID" value="ORA74997.1"/>
    <property type="molecule type" value="Genomic_DNA"/>
</dbReference>
<dbReference type="SUPFAM" id="SSF103473">
    <property type="entry name" value="MFS general substrate transporter"/>
    <property type="match status" value="1"/>
</dbReference>
<evidence type="ECO:0000256" key="3">
    <source>
        <dbReference type="ARBA" id="ARBA00022692"/>
    </source>
</evidence>
<gene>
    <name evidence="6" type="ORF">BST25_07350</name>
</gene>
<dbReference type="InterPro" id="IPR044772">
    <property type="entry name" value="NO3_transporter"/>
</dbReference>
<dbReference type="GO" id="GO:0016020">
    <property type="term" value="C:membrane"/>
    <property type="evidence" value="ECO:0007669"/>
    <property type="project" value="UniProtKB-SubCell"/>
</dbReference>
<evidence type="ECO:0000256" key="2">
    <source>
        <dbReference type="ARBA" id="ARBA00008432"/>
    </source>
</evidence>
<evidence type="ECO:0000256" key="4">
    <source>
        <dbReference type="ARBA" id="ARBA00022989"/>
    </source>
</evidence>
<evidence type="ECO:0000256" key="1">
    <source>
        <dbReference type="ARBA" id="ARBA00004141"/>
    </source>
</evidence>
<dbReference type="RefSeq" id="WP_083073415.1">
    <property type="nucleotide sequence ID" value="NZ_AP022615.1"/>
</dbReference>
<dbReference type="Proteomes" id="UP000192566">
    <property type="component" value="Unassembled WGS sequence"/>
</dbReference>
<comment type="similarity">
    <text evidence="2">Belongs to the major facilitator superfamily. Nitrate/nitrite porter (TC 2.A.1.8) family.</text>
</comment>
<dbReference type="Gene3D" id="1.20.1250.20">
    <property type="entry name" value="MFS general substrate transporter like domains"/>
    <property type="match status" value="1"/>
</dbReference>
<name>A0A1X0DRN5_MYCHE</name>
<keyword evidence="7" id="KW-1185">Reference proteome</keyword>
<evidence type="ECO:0000313" key="7">
    <source>
        <dbReference type="Proteomes" id="UP000192566"/>
    </source>
</evidence>
<dbReference type="STRING" id="53376.BST25_07350"/>